<sequence>MIVSSLAGLFLPRVYAQETVNWMLQAQGQDVGNLIAAVVLLWSAQRYRAGSYRAGAVWLGTLLYVIYAFVVYAMAVHFSPLFLVYVAVLGLSAWAVIRHIDAFRAAPAPVPAAPARRLAGWTLIATGILFGGLWLSELIPATASGQLPASLEEAGLWVNPIHVIDLSVVLPAFVITGLGALRLRADGLTWAAPWLVFSALMGTSIVAAMLLIAGHGFPGTLPPTVMVSVVVLVSLAALVRFLAGAPQPARVPAPLR</sequence>
<evidence type="ECO:0000313" key="3">
    <source>
        <dbReference type="Proteomes" id="UP000093501"/>
    </source>
</evidence>
<accession>A0A1C0ARN2</accession>
<keyword evidence="3" id="KW-1185">Reference proteome</keyword>
<protein>
    <submittedName>
        <fullName evidence="2">Uncharacterized protein</fullName>
    </submittedName>
</protein>
<gene>
    <name evidence="2" type="ORF">BCR15_12775</name>
</gene>
<evidence type="ECO:0000313" key="2">
    <source>
        <dbReference type="EMBL" id="OCL36949.1"/>
    </source>
</evidence>
<feature type="transmembrane region" description="Helical" evidence="1">
    <location>
        <begin position="156"/>
        <end position="181"/>
    </location>
</feature>
<keyword evidence="1" id="KW-1133">Transmembrane helix</keyword>
<feature type="transmembrane region" description="Helical" evidence="1">
    <location>
        <begin position="81"/>
        <end position="97"/>
    </location>
</feature>
<keyword evidence="1" id="KW-0472">Membrane</keyword>
<dbReference type="Proteomes" id="UP000093501">
    <property type="component" value="Unassembled WGS sequence"/>
</dbReference>
<comment type="caution">
    <text evidence="2">The sequence shown here is derived from an EMBL/GenBank/DDBJ whole genome shotgun (WGS) entry which is preliminary data.</text>
</comment>
<keyword evidence="1" id="KW-0812">Transmembrane</keyword>
<organism evidence="2 3">
    <name type="scientific">Tessaracoccus lapidicaptus</name>
    <dbReference type="NCBI Taxonomy" id="1427523"/>
    <lineage>
        <taxon>Bacteria</taxon>
        <taxon>Bacillati</taxon>
        <taxon>Actinomycetota</taxon>
        <taxon>Actinomycetes</taxon>
        <taxon>Propionibacteriales</taxon>
        <taxon>Propionibacteriaceae</taxon>
        <taxon>Tessaracoccus</taxon>
    </lineage>
</organism>
<dbReference type="EMBL" id="MBQD01000004">
    <property type="protein sequence ID" value="OCL36949.1"/>
    <property type="molecule type" value="Genomic_DNA"/>
</dbReference>
<reference evidence="3" key="1">
    <citation type="submission" date="2016-07" db="EMBL/GenBank/DDBJ databases">
        <authorList>
            <person name="Florea S."/>
            <person name="Webb J.S."/>
            <person name="Jaromczyk J."/>
            <person name="Schardl C.L."/>
        </authorList>
    </citation>
    <scope>NUCLEOTIDE SEQUENCE [LARGE SCALE GENOMIC DNA]</scope>
    <source>
        <strain evidence="3">IPBSL-7</strain>
    </source>
</reference>
<evidence type="ECO:0000256" key="1">
    <source>
        <dbReference type="SAM" id="Phobius"/>
    </source>
</evidence>
<proteinExistence type="predicted"/>
<feature type="transmembrane region" description="Helical" evidence="1">
    <location>
        <begin position="193"/>
        <end position="213"/>
    </location>
</feature>
<feature type="transmembrane region" description="Helical" evidence="1">
    <location>
        <begin position="56"/>
        <end position="75"/>
    </location>
</feature>
<feature type="transmembrane region" description="Helical" evidence="1">
    <location>
        <begin position="118"/>
        <end position="136"/>
    </location>
</feature>
<feature type="transmembrane region" description="Helical" evidence="1">
    <location>
        <begin position="225"/>
        <end position="243"/>
    </location>
</feature>
<dbReference type="AlphaFoldDB" id="A0A1C0ARN2"/>
<name>A0A1C0ARN2_9ACTN</name>